<evidence type="ECO:0000313" key="7">
    <source>
        <dbReference type="EMBL" id="SFE48348.1"/>
    </source>
</evidence>
<dbReference type="PROSITE" id="PS50110">
    <property type="entry name" value="RESPONSE_REGULATORY"/>
    <property type="match status" value="1"/>
</dbReference>
<dbReference type="SMART" id="SM00448">
    <property type="entry name" value="REC"/>
    <property type="match status" value="1"/>
</dbReference>
<dbReference type="PRINTS" id="PR00032">
    <property type="entry name" value="HTHARAC"/>
</dbReference>
<dbReference type="PROSITE" id="PS00041">
    <property type="entry name" value="HTH_ARAC_FAMILY_1"/>
    <property type="match status" value="1"/>
</dbReference>
<keyword evidence="3" id="KW-0804">Transcription</keyword>
<evidence type="ECO:0000259" key="5">
    <source>
        <dbReference type="PROSITE" id="PS01124"/>
    </source>
</evidence>
<evidence type="ECO:0000256" key="1">
    <source>
        <dbReference type="ARBA" id="ARBA00023015"/>
    </source>
</evidence>
<dbReference type="RefSeq" id="WP_091187009.1">
    <property type="nucleotide sequence ID" value="NZ_FOMT01000003.1"/>
</dbReference>
<dbReference type="GO" id="GO:0000160">
    <property type="term" value="P:phosphorelay signal transduction system"/>
    <property type="evidence" value="ECO:0007669"/>
    <property type="project" value="InterPro"/>
</dbReference>
<dbReference type="Gene3D" id="1.10.10.60">
    <property type="entry name" value="Homeodomain-like"/>
    <property type="match status" value="2"/>
</dbReference>
<dbReference type="STRING" id="1045775.SAMN05216378_3275"/>
<proteinExistence type="predicted"/>
<keyword evidence="8" id="KW-1185">Reference proteome</keyword>
<evidence type="ECO:0000256" key="4">
    <source>
        <dbReference type="PROSITE-ProRule" id="PRU00169"/>
    </source>
</evidence>
<sequence>MNILIVDDEPRHLRGMAGMIQSMRPAAKVMTAKDGEAALALVREERPDVVLSDIQMPNLDGLSFLQQLKEEELQSKVVMVSAYNLFEYAQKAIRHGAFDYLLKPIDRDKVEAVLQRLEKEISEEARQRGESADIRSKLKHAESAYRSRMLHQWLIGELQRDQGAELEEWPMLQQVNALLLTDIRMVEAAEVHPPQLMEELPRQLKKLGEKFGQVCVFPLQTMQQGGRLVTALALEPLSGLSTAELAAALKDCSSSWQLHGKVIHGMAIRAGKETIPDLYHRAERALHYAFHEEWHGVVSAEELAAKETKEALYMLDGELLFEALQEASLNKAEEMCREAFRTLAAGGYTDPKLMINYAALTLIKIKSRTSGIIDPHVGSVLTEAASTSIPSCSTSNELLEHLLCCLAAVHQALAERKQGSGDAAVEQCLSWIQTHYNEDLTLEMAAERFHFNPSYFSTLIKSRTGRSFSDHLTESRIREAKALLASGKLKIYEIAERCGYRDTKYFTRIFKRQVGLSPEAYKHTARPLTGGDTP</sequence>
<dbReference type="EMBL" id="FOMT01000003">
    <property type="protein sequence ID" value="SFE48348.1"/>
    <property type="molecule type" value="Genomic_DNA"/>
</dbReference>
<evidence type="ECO:0000313" key="8">
    <source>
        <dbReference type="Proteomes" id="UP000198855"/>
    </source>
</evidence>
<feature type="domain" description="Response regulatory" evidence="6">
    <location>
        <begin position="2"/>
        <end position="118"/>
    </location>
</feature>
<reference evidence="8" key="1">
    <citation type="submission" date="2016-10" db="EMBL/GenBank/DDBJ databases">
        <authorList>
            <person name="Varghese N."/>
            <person name="Submissions S."/>
        </authorList>
    </citation>
    <scope>NUCLEOTIDE SEQUENCE [LARGE SCALE GENOMIC DNA]</scope>
    <source>
        <strain evidence="8">CGMCC 1.10784</strain>
    </source>
</reference>
<evidence type="ECO:0000259" key="6">
    <source>
        <dbReference type="PROSITE" id="PS50110"/>
    </source>
</evidence>
<dbReference type="OrthoDB" id="324626at2"/>
<dbReference type="InterPro" id="IPR018062">
    <property type="entry name" value="HTH_AraC-typ_CS"/>
</dbReference>
<name>A0A1I2AXI0_9BACL</name>
<organism evidence="7 8">
    <name type="scientific">Paenibacillus catalpae</name>
    <dbReference type="NCBI Taxonomy" id="1045775"/>
    <lineage>
        <taxon>Bacteria</taxon>
        <taxon>Bacillati</taxon>
        <taxon>Bacillota</taxon>
        <taxon>Bacilli</taxon>
        <taxon>Bacillales</taxon>
        <taxon>Paenibacillaceae</taxon>
        <taxon>Paenibacillus</taxon>
    </lineage>
</organism>
<dbReference type="GO" id="GO:0003700">
    <property type="term" value="F:DNA-binding transcription factor activity"/>
    <property type="evidence" value="ECO:0007669"/>
    <property type="project" value="InterPro"/>
</dbReference>
<keyword evidence="1" id="KW-0805">Transcription regulation</keyword>
<dbReference type="InterPro" id="IPR020449">
    <property type="entry name" value="Tscrpt_reg_AraC-type_HTH"/>
</dbReference>
<keyword evidence="4" id="KW-0597">Phosphoprotein</keyword>
<dbReference type="PROSITE" id="PS01124">
    <property type="entry name" value="HTH_ARAC_FAMILY_2"/>
    <property type="match status" value="1"/>
</dbReference>
<dbReference type="SMART" id="SM00342">
    <property type="entry name" value="HTH_ARAC"/>
    <property type="match status" value="1"/>
</dbReference>
<gene>
    <name evidence="7" type="ORF">SAMN05216378_3275</name>
</gene>
<dbReference type="AlphaFoldDB" id="A0A1I2AXI0"/>
<dbReference type="InterPro" id="IPR009057">
    <property type="entry name" value="Homeodomain-like_sf"/>
</dbReference>
<dbReference type="InterPro" id="IPR001789">
    <property type="entry name" value="Sig_transdc_resp-reg_receiver"/>
</dbReference>
<dbReference type="InterPro" id="IPR018060">
    <property type="entry name" value="HTH_AraC"/>
</dbReference>
<feature type="modified residue" description="4-aspartylphosphate" evidence="4">
    <location>
        <position position="53"/>
    </location>
</feature>
<dbReference type="CDD" id="cd17536">
    <property type="entry name" value="REC_YesN-like"/>
    <property type="match status" value="1"/>
</dbReference>
<dbReference type="SUPFAM" id="SSF46689">
    <property type="entry name" value="Homeodomain-like"/>
    <property type="match status" value="2"/>
</dbReference>
<dbReference type="Proteomes" id="UP000198855">
    <property type="component" value="Unassembled WGS sequence"/>
</dbReference>
<accession>A0A1I2AXI0</accession>
<protein>
    <submittedName>
        <fullName evidence="7">Two-component system, response regulator YesN</fullName>
    </submittedName>
</protein>
<dbReference type="PANTHER" id="PTHR43280:SF28">
    <property type="entry name" value="HTH-TYPE TRANSCRIPTIONAL ACTIVATOR RHAS"/>
    <property type="match status" value="1"/>
</dbReference>
<dbReference type="SUPFAM" id="SSF52172">
    <property type="entry name" value="CheY-like"/>
    <property type="match status" value="1"/>
</dbReference>
<dbReference type="PANTHER" id="PTHR43280">
    <property type="entry name" value="ARAC-FAMILY TRANSCRIPTIONAL REGULATOR"/>
    <property type="match status" value="1"/>
</dbReference>
<keyword evidence="2" id="KW-0238">DNA-binding</keyword>
<dbReference type="Pfam" id="PF12833">
    <property type="entry name" value="HTH_18"/>
    <property type="match status" value="1"/>
</dbReference>
<dbReference type="Pfam" id="PF00072">
    <property type="entry name" value="Response_reg"/>
    <property type="match status" value="1"/>
</dbReference>
<dbReference type="GO" id="GO:0043565">
    <property type="term" value="F:sequence-specific DNA binding"/>
    <property type="evidence" value="ECO:0007669"/>
    <property type="project" value="InterPro"/>
</dbReference>
<dbReference type="InterPro" id="IPR011006">
    <property type="entry name" value="CheY-like_superfamily"/>
</dbReference>
<evidence type="ECO:0000256" key="2">
    <source>
        <dbReference type="ARBA" id="ARBA00023125"/>
    </source>
</evidence>
<feature type="domain" description="HTH araC/xylS-type" evidence="5">
    <location>
        <begin position="426"/>
        <end position="524"/>
    </location>
</feature>
<evidence type="ECO:0000256" key="3">
    <source>
        <dbReference type="ARBA" id="ARBA00023163"/>
    </source>
</evidence>
<dbReference type="Gene3D" id="3.40.50.2300">
    <property type="match status" value="1"/>
</dbReference>